<sequence length="214" mass="23422">MGIAIWLVPSPDESNQLKSLMSRHPKPKHPSSYLQFHPHITLASVPSETTSVPTLRASIPDQEPVLPVQFAAVIAGNHYYRSIYAAIFPTTELTALHTHIHAALGDVNSPNTPAFPHLSLYYIADEDAREREEYLQEMVRSGVVVSGAGGQGVELDCGVARADTDLNAITRLSGFSGSEIWIVDCDGPVEGWTPLEKIKLETPRKQTVPLDVFD</sequence>
<proteinExistence type="predicted"/>
<reference evidence="1" key="1">
    <citation type="submission" date="2021-02" db="EMBL/GenBank/DDBJ databases">
        <authorList>
            <consortium name="DOE Joint Genome Institute"/>
            <person name="Ahrendt S."/>
            <person name="Looney B.P."/>
            <person name="Miyauchi S."/>
            <person name="Morin E."/>
            <person name="Drula E."/>
            <person name="Courty P.E."/>
            <person name="Chicoki N."/>
            <person name="Fauchery L."/>
            <person name="Kohler A."/>
            <person name="Kuo A."/>
            <person name="Labutti K."/>
            <person name="Pangilinan J."/>
            <person name="Lipzen A."/>
            <person name="Riley R."/>
            <person name="Andreopoulos W."/>
            <person name="He G."/>
            <person name="Johnson J."/>
            <person name="Barry K.W."/>
            <person name="Grigoriev I.V."/>
            <person name="Nagy L."/>
            <person name="Hibbett D."/>
            <person name="Henrissat B."/>
            <person name="Matheny P.B."/>
            <person name="Labbe J."/>
            <person name="Martin F."/>
        </authorList>
    </citation>
    <scope>NUCLEOTIDE SEQUENCE</scope>
    <source>
        <strain evidence="1">FP105234-sp</strain>
    </source>
</reference>
<organism evidence="1 2">
    <name type="scientific">Auriscalpium vulgare</name>
    <dbReference type="NCBI Taxonomy" id="40419"/>
    <lineage>
        <taxon>Eukaryota</taxon>
        <taxon>Fungi</taxon>
        <taxon>Dikarya</taxon>
        <taxon>Basidiomycota</taxon>
        <taxon>Agaricomycotina</taxon>
        <taxon>Agaricomycetes</taxon>
        <taxon>Russulales</taxon>
        <taxon>Auriscalpiaceae</taxon>
        <taxon>Auriscalpium</taxon>
    </lineage>
</organism>
<protein>
    <submittedName>
        <fullName evidence="1">Uncharacterized protein</fullName>
    </submittedName>
</protein>
<dbReference type="Proteomes" id="UP000814033">
    <property type="component" value="Unassembled WGS sequence"/>
</dbReference>
<reference evidence="1" key="2">
    <citation type="journal article" date="2022" name="New Phytol.">
        <title>Evolutionary transition to the ectomycorrhizal habit in the genomes of a hyperdiverse lineage of mushroom-forming fungi.</title>
        <authorList>
            <person name="Looney B."/>
            <person name="Miyauchi S."/>
            <person name="Morin E."/>
            <person name="Drula E."/>
            <person name="Courty P.E."/>
            <person name="Kohler A."/>
            <person name="Kuo A."/>
            <person name="LaButti K."/>
            <person name="Pangilinan J."/>
            <person name="Lipzen A."/>
            <person name="Riley R."/>
            <person name="Andreopoulos W."/>
            <person name="He G."/>
            <person name="Johnson J."/>
            <person name="Nolan M."/>
            <person name="Tritt A."/>
            <person name="Barry K.W."/>
            <person name="Grigoriev I.V."/>
            <person name="Nagy L.G."/>
            <person name="Hibbett D."/>
            <person name="Henrissat B."/>
            <person name="Matheny P.B."/>
            <person name="Labbe J."/>
            <person name="Martin F.M."/>
        </authorList>
    </citation>
    <scope>NUCLEOTIDE SEQUENCE</scope>
    <source>
        <strain evidence="1">FP105234-sp</strain>
    </source>
</reference>
<comment type="caution">
    <text evidence="1">The sequence shown here is derived from an EMBL/GenBank/DDBJ whole genome shotgun (WGS) entry which is preliminary data.</text>
</comment>
<evidence type="ECO:0000313" key="2">
    <source>
        <dbReference type="Proteomes" id="UP000814033"/>
    </source>
</evidence>
<name>A0ACB8SCB2_9AGAM</name>
<keyword evidence="2" id="KW-1185">Reference proteome</keyword>
<evidence type="ECO:0000313" key="1">
    <source>
        <dbReference type="EMBL" id="KAI0053872.1"/>
    </source>
</evidence>
<accession>A0ACB8SCB2</accession>
<dbReference type="EMBL" id="MU275838">
    <property type="protein sequence ID" value="KAI0053872.1"/>
    <property type="molecule type" value="Genomic_DNA"/>
</dbReference>
<gene>
    <name evidence="1" type="ORF">FA95DRAFT_1591718</name>
</gene>